<dbReference type="Proteomes" id="UP000242515">
    <property type="component" value="Unassembled WGS sequence"/>
</dbReference>
<dbReference type="STRING" id="988801.SAMN05216522_101512"/>
<evidence type="ECO:0000313" key="4">
    <source>
        <dbReference type="Proteomes" id="UP000242515"/>
    </source>
</evidence>
<dbReference type="InterPro" id="IPR008249">
    <property type="entry name" value="UPF0231"/>
</dbReference>
<protein>
    <recommendedName>
        <fullName evidence="2">UPF0231 protein SAMN05216522_101512</fullName>
    </recommendedName>
</protein>
<evidence type="ECO:0000313" key="3">
    <source>
        <dbReference type="EMBL" id="SEQ20276.1"/>
    </source>
</evidence>
<dbReference type="OrthoDB" id="5739292at2"/>
<gene>
    <name evidence="3" type="ORF">SAMN05216522_101512</name>
</gene>
<name>A0A1H9E3G6_9GAMM</name>
<comment type="similarity">
    <text evidence="1 2">Belongs to the UPF0231 family.</text>
</comment>
<dbReference type="RefSeq" id="WP_092672231.1">
    <property type="nucleotide sequence ID" value="NZ_FOGC01000001.1"/>
</dbReference>
<dbReference type="PIRSF" id="PIRSF006287">
    <property type="entry name" value="UCP006287"/>
    <property type="match status" value="1"/>
</dbReference>
<accession>A0A1H9E3G6</accession>
<reference evidence="4" key="1">
    <citation type="submission" date="2016-10" db="EMBL/GenBank/DDBJ databases">
        <authorList>
            <person name="Varghese N."/>
            <person name="Submissions S."/>
        </authorList>
    </citation>
    <scope>NUCLEOTIDE SEQUENCE [LARGE SCALE GENOMIC DNA]</scope>
    <source>
        <strain evidence="4">8N4</strain>
    </source>
</reference>
<dbReference type="AlphaFoldDB" id="A0A1H9E3G6"/>
<evidence type="ECO:0000256" key="1">
    <source>
        <dbReference type="ARBA" id="ARBA00005367"/>
    </source>
</evidence>
<dbReference type="EMBL" id="FOGC01000001">
    <property type="protein sequence ID" value="SEQ20276.1"/>
    <property type="molecule type" value="Genomic_DNA"/>
</dbReference>
<sequence>MDYQFVKDIEGRVRVQMSMDHEVIGQWFNEEVNADSALLDAVVTGATQVKGTELQWQHVGREYTIALSDDEVMIQANLLAISVDELDEGMSYYDQESLAFCGFEDFFALVDAYRQFSGQ</sequence>
<evidence type="ECO:0000256" key="2">
    <source>
        <dbReference type="HAMAP-Rule" id="MF_01053"/>
    </source>
</evidence>
<dbReference type="HAMAP" id="MF_01053">
    <property type="entry name" value="UPF0231"/>
    <property type="match status" value="1"/>
</dbReference>
<proteinExistence type="inferred from homology"/>
<dbReference type="Pfam" id="PF06062">
    <property type="entry name" value="UPF0231"/>
    <property type="match status" value="1"/>
</dbReference>
<organism evidence="3 4">
    <name type="scientific">Rosenbergiella nectarea</name>
    <dbReference type="NCBI Taxonomy" id="988801"/>
    <lineage>
        <taxon>Bacteria</taxon>
        <taxon>Pseudomonadati</taxon>
        <taxon>Pseudomonadota</taxon>
        <taxon>Gammaproteobacteria</taxon>
        <taxon>Enterobacterales</taxon>
        <taxon>Erwiniaceae</taxon>
        <taxon>Rosenbergiella</taxon>
    </lineage>
</organism>
<keyword evidence="4" id="KW-1185">Reference proteome</keyword>